<dbReference type="InParanoid" id="K3WD30"/>
<organism evidence="10 11">
    <name type="scientific">Globisporangium ultimum (strain ATCC 200006 / CBS 805.95 / DAOM BR144)</name>
    <name type="common">Pythium ultimum</name>
    <dbReference type="NCBI Taxonomy" id="431595"/>
    <lineage>
        <taxon>Eukaryota</taxon>
        <taxon>Sar</taxon>
        <taxon>Stramenopiles</taxon>
        <taxon>Oomycota</taxon>
        <taxon>Peronosporomycetes</taxon>
        <taxon>Pythiales</taxon>
        <taxon>Pythiaceae</taxon>
        <taxon>Globisporangium</taxon>
    </lineage>
</organism>
<evidence type="ECO:0000256" key="4">
    <source>
        <dbReference type="ARBA" id="ARBA00022723"/>
    </source>
</evidence>
<feature type="chain" id="PRO_5003867819" description="Heme haloperoxidase family profile domain-containing protein" evidence="8">
    <location>
        <begin position="20"/>
        <end position="257"/>
    </location>
</feature>
<evidence type="ECO:0000313" key="10">
    <source>
        <dbReference type="EnsemblProtists" id="PYU1_T002871"/>
    </source>
</evidence>
<dbReference type="Pfam" id="PF01328">
    <property type="entry name" value="Peroxidase_2"/>
    <property type="match status" value="1"/>
</dbReference>
<dbReference type="AlphaFoldDB" id="K3WD30"/>
<dbReference type="Gene3D" id="1.10.489.10">
    <property type="entry name" value="Chloroperoxidase-like"/>
    <property type="match status" value="1"/>
</dbReference>
<dbReference type="InterPro" id="IPR036851">
    <property type="entry name" value="Chloroperoxidase-like_sf"/>
</dbReference>
<keyword evidence="6" id="KW-0408">Iron</keyword>
<reference evidence="11" key="1">
    <citation type="journal article" date="2010" name="Genome Biol.">
        <title>Genome sequence of the necrotrophic plant pathogen Pythium ultimum reveals original pathogenicity mechanisms and effector repertoire.</title>
        <authorList>
            <person name="Levesque C.A."/>
            <person name="Brouwer H."/>
            <person name="Cano L."/>
            <person name="Hamilton J.P."/>
            <person name="Holt C."/>
            <person name="Huitema E."/>
            <person name="Raffaele S."/>
            <person name="Robideau G.P."/>
            <person name="Thines M."/>
            <person name="Win J."/>
            <person name="Zerillo M.M."/>
            <person name="Beakes G.W."/>
            <person name="Boore J.L."/>
            <person name="Busam D."/>
            <person name="Dumas B."/>
            <person name="Ferriera S."/>
            <person name="Fuerstenberg S.I."/>
            <person name="Gachon C.M."/>
            <person name="Gaulin E."/>
            <person name="Govers F."/>
            <person name="Grenville-Briggs L."/>
            <person name="Horner N."/>
            <person name="Hostetler J."/>
            <person name="Jiang R.H."/>
            <person name="Johnson J."/>
            <person name="Krajaejun T."/>
            <person name="Lin H."/>
            <person name="Meijer H.J."/>
            <person name="Moore B."/>
            <person name="Morris P."/>
            <person name="Phuntmart V."/>
            <person name="Puiu D."/>
            <person name="Shetty J."/>
            <person name="Stajich J.E."/>
            <person name="Tripathy S."/>
            <person name="Wawra S."/>
            <person name="van West P."/>
            <person name="Whitty B.R."/>
            <person name="Coutinho P.M."/>
            <person name="Henrissat B."/>
            <person name="Martin F."/>
            <person name="Thomas P.D."/>
            <person name="Tyler B.M."/>
            <person name="De Vries R.P."/>
            <person name="Kamoun S."/>
            <person name="Yandell M."/>
            <person name="Tisserat N."/>
            <person name="Buell C.R."/>
        </authorList>
    </citation>
    <scope>NUCLEOTIDE SEQUENCE</scope>
    <source>
        <strain evidence="11">DAOM:BR144</strain>
    </source>
</reference>
<keyword evidence="5" id="KW-0560">Oxidoreductase</keyword>
<proteinExistence type="inferred from homology"/>
<dbReference type="eggNOG" id="ENOG502SJRK">
    <property type="taxonomic scope" value="Eukaryota"/>
</dbReference>
<dbReference type="InterPro" id="IPR000028">
    <property type="entry name" value="Chloroperoxidase"/>
</dbReference>
<dbReference type="OMA" id="AFANPIF"/>
<dbReference type="VEuPathDB" id="FungiDB:PYU1_G002868"/>
<keyword evidence="11" id="KW-1185">Reference proteome</keyword>
<feature type="domain" description="Heme haloperoxidase family profile" evidence="9">
    <location>
        <begin position="37"/>
        <end position="246"/>
    </location>
</feature>
<keyword evidence="4" id="KW-0479">Metal-binding</keyword>
<dbReference type="PANTHER" id="PTHR33577:SF9">
    <property type="entry name" value="PEROXIDASE STCC"/>
    <property type="match status" value="1"/>
</dbReference>
<comment type="cofactor">
    <cofactor evidence="1">
        <name>heme b</name>
        <dbReference type="ChEBI" id="CHEBI:60344"/>
    </cofactor>
</comment>
<evidence type="ECO:0000259" key="9">
    <source>
        <dbReference type="PROSITE" id="PS51405"/>
    </source>
</evidence>
<reference evidence="10" key="3">
    <citation type="submission" date="2015-02" db="UniProtKB">
        <authorList>
            <consortium name="EnsemblProtists"/>
        </authorList>
    </citation>
    <scope>IDENTIFICATION</scope>
    <source>
        <strain evidence="10">DAOM BR144</strain>
    </source>
</reference>
<evidence type="ECO:0000256" key="2">
    <source>
        <dbReference type="ARBA" id="ARBA00022559"/>
    </source>
</evidence>
<evidence type="ECO:0000256" key="7">
    <source>
        <dbReference type="ARBA" id="ARBA00025795"/>
    </source>
</evidence>
<dbReference type="PROSITE" id="PS51405">
    <property type="entry name" value="HEME_HALOPEROXIDASE"/>
    <property type="match status" value="1"/>
</dbReference>
<dbReference type="EMBL" id="GL376628">
    <property type="status" value="NOT_ANNOTATED_CDS"/>
    <property type="molecule type" value="Genomic_DNA"/>
</dbReference>
<protein>
    <recommendedName>
        <fullName evidence="9">Heme haloperoxidase family profile domain-containing protein</fullName>
    </recommendedName>
</protein>
<reference evidence="11" key="2">
    <citation type="submission" date="2010-04" db="EMBL/GenBank/DDBJ databases">
        <authorList>
            <person name="Buell R."/>
            <person name="Hamilton J."/>
            <person name="Hostetler J."/>
        </authorList>
    </citation>
    <scope>NUCLEOTIDE SEQUENCE [LARGE SCALE GENOMIC DNA]</scope>
    <source>
        <strain evidence="11">DAOM:BR144</strain>
    </source>
</reference>
<dbReference type="GO" id="GO:0046872">
    <property type="term" value="F:metal ion binding"/>
    <property type="evidence" value="ECO:0007669"/>
    <property type="project" value="UniProtKB-KW"/>
</dbReference>
<evidence type="ECO:0000256" key="1">
    <source>
        <dbReference type="ARBA" id="ARBA00001970"/>
    </source>
</evidence>
<dbReference type="SUPFAM" id="SSF47571">
    <property type="entry name" value="Cloroperoxidase"/>
    <property type="match status" value="1"/>
</dbReference>
<dbReference type="STRING" id="431595.K3WD30"/>
<dbReference type="HOGENOM" id="CLU_050230_7_0_1"/>
<name>K3WD30_GLOUD</name>
<feature type="signal peptide" evidence="8">
    <location>
        <begin position="1"/>
        <end position="19"/>
    </location>
</feature>
<evidence type="ECO:0000313" key="11">
    <source>
        <dbReference type="Proteomes" id="UP000019132"/>
    </source>
</evidence>
<keyword evidence="3" id="KW-0349">Heme</keyword>
<evidence type="ECO:0000256" key="3">
    <source>
        <dbReference type="ARBA" id="ARBA00022617"/>
    </source>
</evidence>
<keyword evidence="2" id="KW-0575">Peroxidase</keyword>
<dbReference type="EnsemblProtists" id="PYU1_T002871">
    <property type="protein sequence ID" value="PYU1_T002871"/>
    <property type="gene ID" value="PYU1_G002868"/>
</dbReference>
<evidence type="ECO:0000256" key="8">
    <source>
        <dbReference type="SAM" id="SignalP"/>
    </source>
</evidence>
<keyword evidence="8" id="KW-0732">Signal</keyword>
<sequence length="257" mass="27000">MVSASSVALVATITSAAIAGPASVADAQATVAPALMVGDYYRPSGSTVSGVPGTTAAYRRSPCPALNTLANHGYIPRNGQSVTRADLKAGIMNVYNIGVGVADILVSQVPETLSLDYLGTHNLIEHDASLVHYDAYLGKDPSAVDPALLADFLDRANSDGLLTLSDVAAVRKQRAATCRAVNPDCDLGVKPQSLAFLESSVLLRALGGFNNESISRSFAQSFLEQEKIPSDYQKPATDVSLVKLLDTTAKLKLFSIF</sequence>
<dbReference type="GO" id="GO:0004601">
    <property type="term" value="F:peroxidase activity"/>
    <property type="evidence" value="ECO:0007669"/>
    <property type="project" value="UniProtKB-KW"/>
</dbReference>
<comment type="similarity">
    <text evidence="7">Belongs to the chloroperoxidase family.</text>
</comment>
<dbReference type="PANTHER" id="PTHR33577">
    <property type="entry name" value="STERIGMATOCYSTIN BIOSYNTHESIS PEROXIDASE STCC-RELATED"/>
    <property type="match status" value="1"/>
</dbReference>
<evidence type="ECO:0000256" key="6">
    <source>
        <dbReference type="ARBA" id="ARBA00023004"/>
    </source>
</evidence>
<evidence type="ECO:0000256" key="5">
    <source>
        <dbReference type="ARBA" id="ARBA00023002"/>
    </source>
</evidence>
<accession>K3WD30</accession>
<dbReference type="Proteomes" id="UP000019132">
    <property type="component" value="Unassembled WGS sequence"/>
</dbReference>